<feature type="non-terminal residue" evidence="2">
    <location>
        <position position="1"/>
    </location>
</feature>
<dbReference type="Proteomes" id="UP001189429">
    <property type="component" value="Unassembled WGS sequence"/>
</dbReference>
<organism evidence="2 3">
    <name type="scientific">Prorocentrum cordatum</name>
    <dbReference type="NCBI Taxonomy" id="2364126"/>
    <lineage>
        <taxon>Eukaryota</taxon>
        <taxon>Sar</taxon>
        <taxon>Alveolata</taxon>
        <taxon>Dinophyceae</taxon>
        <taxon>Prorocentrales</taxon>
        <taxon>Prorocentraceae</taxon>
        <taxon>Prorocentrum</taxon>
    </lineage>
</organism>
<feature type="non-terminal residue" evidence="2">
    <location>
        <position position="108"/>
    </location>
</feature>
<feature type="region of interest" description="Disordered" evidence="1">
    <location>
        <begin position="85"/>
        <end position="108"/>
    </location>
</feature>
<evidence type="ECO:0000313" key="2">
    <source>
        <dbReference type="EMBL" id="CAK0791796.1"/>
    </source>
</evidence>
<feature type="compositionally biased region" description="Low complexity" evidence="1">
    <location>
        <begin position="88"/>
        <end position="102"/>
    </location>
</feature>
<gene>
    <name evidence="2" type="ORF">PCOR1329_LOCUS2595</name>
</gene>
<proteinExistence type="predicted"/>
<keyword evidence="3" id="KW-1185">Reference proteome</keyword>
<dbReference type="EMBL" id="CAUYUJ010000659">
    <property type="protein sequence ID" value="CAK0791796.1"/>
    <property type="molecule type" value="Genomic_DNA"/>
</dbReference>
<accession>A0ABN9PFU1</accession>
<evidence type="ECO:0000313" key="3">
    <source>
        <dbReference type="Proteomes" id="UP001189429"/>
    </source>
</evidence>
<comment type="caution">
    <text evidence="2">The sequence shown here is derived from an EMBL/GenBank/DDBJ whole genome shotgun (WGS) entry which is preliminary data.</text>
</comment>
<feature type="region of interest" description="Disordered" evidence="1">
    <location>
        <begin position="1"/>
        <end position="35"/>
    </location>
</feature>
<evidence type="ECO:0000256" key="1">
    <source>
        <dbReference type="SAM" id="MobiDB-lite"/>
    </source>
</evidence>
<reference evidence="2" key="1">
    <citation type="submission" date="2023-10" db="EMBL/GenBank/DDBJ databases">
        <authorList>
            <person name="Chen Y."/>
            <person name="Shah S."/>
            <person name="Dougan E. K."/>
            <person name="Thang M."/>
            <person name="Chan C."/>
        </authorList>
    </citation>
    <scope>NUCLEOTIDE SEQUENCE [LARGE SCALE GENOMIC DNA]</scope>
</reference>
<feature type="compositionally biased region" description="Polar residues" evidence="1">
    <location>
        <begin position="21"/>
        <end position="30"/>
    </location>
</feature>
<sequence length="108" mass="11501">ASSGRWCATTSAGGAPRSPCRPSSWTTTGARQACRPPRGCCTAWCCWGCWPRRCCWSCPWCGAWGSWARRSCGTPGSRGGGGCCWPARSSGSSTRTPTSRSCSSRRRA</sequence>
<name>A0ABN9PFU1_9DINO</name>
<protein>
    <submittedName>
        <fullName evidence="2">Uncharacterized protein</fullName>
    </submittedName>
</protein>
<feature type="compositionally biased region" description="Polar residues" evidence="1">
    <location>
        <begin position="1"/>
        <end position="12"/>
    </location>
</feature>